<dbReference type="Proteomes" id="UP000012065">
    <property type="component" value="Unassembled WGS sequence"/>
</dbReference>
<dbReference type="EMBL" id="CAOJ01011194">
    <property type="protein sequence ID" value="CCO33238.1"/>
    <property type="molecule type" value="Genomic_DNA"/>
</dbReference>
<evidence type="ECO:0000256" key="1">
    <source>
        <dbReference type="SAM" id="SignalP"/>
    </source>
</evidence>
<keyword evidence="1" id="KW-0732">Signal</keyword>
<dbReference type="AlphaFoldDB" id="M5BZY8"/>
<accession>M5BZY8</accession>
<feature type="chain" id="PRO_5004063716" evidence="1">
    <location>
        <begin position="24"/>
        <end position="131"/>
    </location>
</feature>
<gene>
    <name evidence="2" type="ORF">BN14_07312</name>
</gene>
<dbReference type="HOGENOM" id="CLU_1929049_0_0_1"/>
<sequence length="131" mass="14425">MTGKLTALELVLTFLTMLGPATKESLAAVCVLFEALLSYDYETGKFEKCAANKVTGVMGHLIEMAVLYGVQCNAKQLEKLGLNDLDRMRDEAVEAMMVLTFKPLDEVQNMLAAWAEQAVKDGRYQSRVPCG</sequence>
<proteinExistence type="predicted"/>
<protein>
    <submittedName>
        <fullName evidence="2">Uncharacterized protein</fullName>
    </submittedName>
</protein>
<reference evidence="2 3" key="1">
    <citation type="journal article" date="2013" name="J. Biotechnol.">
        <title>Establishment and interpretation of the genome sequence of the phytopathogenic fungus Rhizoctonia solani AG1-IB isolate 7/3/14.</title>
        <authorList>
            <person name="Wibberg D.W."/>
            <person name="Jelonek L.J."/>
            <person name="Rupp O.R."/>
            <person name="Hennig M.H."/>
            <person name="Eikmeyer F.E."/>
            <person name="Goesmann A.G."/>
            <person name="Hartmann A.H."/>
            <person name="Borriss R.B."/>
            <person name="Grosch R.G."/>
            <person name="Puehler A.P."/>
            <person name="Schlueter A.S."/>
        </authorList>
    </citation>
    <scope>NUCLEOTIDE SEQUENCE [LARGE SCALE GENOMIC DNA]</scope>
    <source>
        <strain evidence="3">AG1-IB / isolate 7/3/14</strain>
    </source>
</reference>
<name>M5BZY8_THACB</name>
<evidence type="ECO:0000313" key="2">
    <source>
        <dbReference type="EMBL" id="CCO33238.1"/>
    </source>
</evidence>
<comment type="caution">
    <text evidence="2">The sequence shown here is derived from an EMBL/GenBank/DDBJ whole genome shotgun (WGS) entry which is preliminary data.</text>
</comment>
<organism evidence="2 3">
    <name type="scientific">Thanatephorus cucumeris (strain AG1-IB / isolate 7/3/14)</name>
    <name type="common">Lettuce bottom rot fungus</name>
    <name type="synonym">Rhizoctonia solani</name>
    <dbReference type="NCBI Taxonomy" id="1108050"/>
    <lineage>
        <taxon>Eukaryota</taxon>
        <taxon>Fungi</taxon>
        <taxon>Dikarya</taxon>
        <taxon>Basidiomycota</taxon>
        <taxon>Agaricomycotina</taxon>
        <taxon>Agaricomycetes</taxon>
        <taxon>Cantharellales</taxon>
        <taxon>Ceratobasidiaceae</taxon>
        <taxon>Rhizoctonia</taxon>
        <taxon>Rhizoctonia solani AG-1</taxon>
    </lineage>
</organism>
<feature type="signal peptide" evidence="1">
    <location>
        <begin position="1"/>
        <end position="23"/>
    </location>
</feature>
<evidence type="ECO:0000313" key="3">
    <source>
        <dbReference type="Proteomes" id="UP000012065"/>
    </source>
</evidence>